<dbReference type="SUPFAM" id="SSF52266">
    <property type="entry name" value="SGNH hydrolase"/>
    <property type="match status" value="1"/>
</dbReference>
<gene>
    <name evidence="3" type="ORF">DFR38_12422</name>
</gene>
<protein>
    <submittedName>
        <fullName evidence="3">Acyl-CoA thioesterase-1</fullName>
    </submittedName>
</protein>
<dbReference type="PANTHER" id="PTHR30383">
    <property type="entry name" value="THIOESTERASE 1/PROTEASE 1/LYSOPHOSPHOLIPASE L1"/>
    <property type="match status" value="1"/>
</dbReference>
<organism evidence="3 4">
    <name type="scientific">Aquitalea magnusonii</name>
    <dbReference type="NCBI Taxonomy" id="332411"/>
    <lineage>
        <taxon>Bacteria</taxon>
        <taxon>Pseudomonadati</taxon>
        <taxon>Pseudomonadota</taxon>
        <taxon>Betaproteobacteria</taxon>
        <taxon>Neisseriales</taxon>
        <taxon>Chromobacteriaceae</taxon>
        <taxon>Aquitalea</taxon>
    </lineage>
</organism>
<dbReference type="GO" id="GO:0004622">
    <property type="term" value="F:phosphatidylcholine lysophospholipase activity"/>
    <property type="evidence" value="ECO:0007669"/>
    <property type="project" value="TreeGrafter"/>
</dbReference>
<dbReference type="Pfam" id="PF13472">
    <property type="entry name" value="Lipase_GDSL_2"/>
    <property type="match status" value="1"/>
</dbReference>
<evidence type="ECO:0000259" key="2">
    <source>
        <dbReference type="Pfam" id="PF13472"/>
    </source>
</evidence>
<dbReference type="InterPro" id="IPR036514">
    <property type="entry name" value="SGNH_hydro_sf"/>
</dbReference>
<evidence type="ECO:0000313" key="4">
    <source>
        <dbReference type="Proteomes" id="UP000248395"/>
    </source>
</evidence>
<dbReference type="Proteomes" id="UP000248395">
    <property type="component" value="Unassembled WGS sequence"/>
</dbReference>
<dbReference type="Gene3D" id="3.40.50.1110">
    <property type="entry name" value="SGNH hydrolase"/>
    <property type="match status" value="1"/>
</dbReference>
<dbReference type="InterPro" id="IPR013830">
    <property type="entry name" value="SGNH_hydro"/>
</dbReference>
<dbReference type="CDD" id="cd01822">
    <property type="entry name" value="Lysophospholipase_L1_like"/>
    <property type="match status" value="1"/>
</dbReference>
<feature type="signal peptide" evidence="1">
    <location>
        <begin position="1"/>
        <end position="23"/>
    </location>
</feature>
<dbReference type="InterPro" id="IPR051532">
    <property type="entry name" value="Ester_Hydrolysis_Enzymes"/>
</dbReference>
<feature type="chain" id="PRO_5016390568" evidence="1">
    <location>
        <begin position="24"/>
        <end position="199"/>
    </location>
</feature>
<feature type="domain" description="SGNH hydrolase-type esterase" evidence="2">
    <location>
        <begin position="28"/>
        <end position="181"/>
    </location>
</feature>
<evidence type="ECO:0000256" key="1">
    <source>
        <dbReference type="SAM" id="SignalP"/>
    </source>
</evidence>
<keyword evidence="1" id="KW-0732">Signal</keyword>
<name>A0A318J1U3_9NEIS</name>
<proteinExistence type="predicted"/>
<reference evidence="3 4" key="1">
    <citation type="submission" date="2018-05" db="EMBL/GenBank/DDBJ databases">
        <title>Genomic Encyclopedia of Type Strains, Phase IV (KMG-IV): sequencing the most valuable type-strain genomes for metagenomic binning, comparative biology and taxonomic classification.</title>
        <authorList>
            <person name="Goeker M."/>
        </authorList>
    </citation>
    <scope>NUCLEOTIDE SEQUENCE [LARGE SCALE GENOMIC DNA]</scope>
    <source>
        <strain evidence="3 4">DSM 25134</strain>
    </source>
</reference>
<evidence type="ECO:0000313" key="3">
    <source>
        <dbReference type="EMBL" id="PXX41699.1"/>
    </source>
</evidence>
<accession>A0A318J1U3</accession>
<dbReference type="PANTHER" id="PTHR30383:SF24">
    <property type="entry name" value="THIOESTERASE 1_PROTEASE 1_LYSOPHOSPHOLIPASE L1"/>
    <property type="match status" value="1"/>
</dbReference>
<dbReference type="InterPro" id="IPR008265">
    <property type="entry name" value="Lipase_GDSL_AS"/>
</dbReference>
<dbReference type="EMBL" id="QJKC01000024">
    <property type="protein sequence ID" value="PXX41699.1"/>
    <property type="molecule type" value="Genomic_DNA"/>
</dbReference>
<dbReference type="AlphaFoldDB" id="A0A318J1U3"/>
<comment type="caution">
    <text evidence="3">The sequence shown here is derived from an EMBL/GenBank/DDBJ whole genome shotgun (WGS) entry which is preliminary data.</text>
</comment>
<dbReference type="PROSITE" id="PS01098">
    <property type="entry name" value="LIPASE_GDSL_SER"/>
    <property type="match status" value="1"/>
</dbReference>
<keyword evidence="4" id="KW-1185">Reference proteome</keyword>
<dbReference type="GO" id="GO:0006629">
    <property type="term" value="P:lipid metabolic process"/>
    <property type="evidence" value="ECO:0007669"/>
    <property type="project" value="InterPro"/>
</dbReference>
<sequence length="199" mass="21274">MPSAMVNIVSVLCAALLALPASAATILVMGDSLSAGYGLAPGQGWVSLLQQDLEPRHRIINASISGETSDGGLARLPEALRRHKPDIVILELGANDGLRGLPMSRLQDNLQQMVNLSRRAAARVVLVGMALPSNYGPRYTAEFRAVYDSIAKRNQLPYVPLLVAGFATDISKFQPDGLHPVASVQATMMHTVKAKLPLK</sequence>